<dbReference type="InterPro" id="IPR029787">
    <property type="entry name" value="Nucleotide_cyclase"/>
</dbReference>
<dbReference type="SUPFAM" id="SSF55785">
    <property type="entry name" value="PYP-like sensor domain (PAS domain)"/>
    <property type="match status" value="2"/>
</dbReference>
<evidence type="ECO:0000259" key="4">
    <source>
        <dbReference type="PROSITE" id="PS50883"/>
    </source>
</evidence>
<comment type="caution">
    <text evidence="6">The sequence shown here is derived from an EMBL/GenBank/DDBJ whole genome shotgun (WGS) entry which is preliminary data.</text>
</comment>
<dbReference type="CDD" id="cd01949">
    <property type="entry name" value="GGDEF"/>
    <property type="match status" value="1"/>
</dbReference>
<organism evidence="6 7">
    <name type="scientific">Amphritea pacifica</name>
    <dbReference type="NCBI Taxonomy" id="2811233"/>
    <lineage>
        <taxon>Bacteria</taxon>
        <taxon>Pseudomonadati</taxon>
        <taxon>Pseudomonadota</taxon>
        <taxon>Gammaproteobacteria</taxon>
        <taxon>Oceanospirillales</taxon>
        <taxon>Oceanospirillaceae</taxon>
        <taxon>Amphritea</taxon>
    </lineage>
</organism>
<dbReference type="CDD" id="cd00130">
    <property type="entry name" value="PAS"/>
    <property type="match status" value="2"/>
</dbReference>
<dbReference type="Proteomes" id="UP000760472">
    <property type="component" value="Unassembled WGS sequence"/>
</dbReference>
<evidence type="ECO:0000256" key="1">
    <source>
        <dbReference type="SAM" id="SignalP"/>
    </source>
</evidence>
<dbReference type="InterPro" id="IPR043128">
    <property type="entry name" value="Rev_trsase/Diguanyl_cyclase"/>
</dbReference>
<dbReference type="Gene3D" id="3.30.450.20">
    <property type="entry name" value="PAS domain"/>
    <property type="match status" value="2"/>
</dbReference>
<accession>A0ABS2WBE3</accession>
<dbReference type="Pfam" id="PF00990">
    <property type="entry name" value="GGDEF"/>
    <property type="match status" value="1"/>
</dbReference>
<dbReference type="Pfam" id="PF00497">
    <property type="entry name" value="SBP_bac_3"/>
    <property type="match status" value="1"/>
</dbReference>
<dbReference type="PROSITE" id="PS50887">
    <property type="entry name" value="GGDEF"/>
    <property type="match status" value="1"/>
</dbReference>
<feature type="signal peptide" evidence="1">
    <location>
        <begin position="1"/>
        <end position="28"/>
    </location>
</feature>
<dbReference type="PANTHER" id="PTHR44757:SF2">
    <property type="entry name" value="BIOFILM ARCHITECTURE MAINTENANCE PROTEIN MBAA"/>
    <property type="match status" value="1"/>
</dbReference>
<dbReference type="Gene3D" id="3.30.70.270">
    <property type="match status" value="1"/>
</dbReference>
<dbReference type="SMART" id="SM00062">
    <property type="entry name" value="PBPb"/>
    <property type="match status" value="1"/>
</dbReference>
<dbReference type="SUPFAM" id="SSF141868">
    <property type="entry name" value="EAL domain-like"/>
    <property type="match status" value="1"/>
</dbReference>
<dbReference type="Pfam" id="PF00563">
    <property type="entry name" value="EAL"/>
    <property type="match status" value="1"/>
</dbReference>
<dbReference type="CDD" id="cd01007">
    <property type="entry name" value="PBP2_BvgS_HisK_like"/>
    <property type="match status" value="1"/>
</dbReference>
<dbReference type="SMART" id="SM00267">
    <property type="entry name" value="GGDEF"/>
    <property type="match status" value="1"/>
</dbReference>
<dbReference type="InterPro" id="IPR035965">
    <property type="entry name" value="PAS-like_dom_sf"/>
</dbReference>
<dbReference type="InterPro" id="IPR013655">
    <property type="entry name" value="PAS_fold_3"/>
</dbReference>
<dbReference type="SUPFAM" id="SSF53850">
    <property type="entry name" value="Periplasmic binding protein-like II"/>
    <property type="match status" value="1"/>
</dbReference>
<protein>
    <submittedName>
        <fullName evidence="6">EAL domain-containing protein</fullName>
    </submittedName>
</protein>
<dbReference type="Gene3D" id="3.20.20.450">
    <property type="entry name" value="EAL domain"/>
    <property type="match status" value="1"/>
</dbReference>
<dbReference type="SMART" id="SM00091">
    <property type="entry name" value="PAS"/>
    <property type="match status" value="2"/>
</dbReference>
<dbReference type="SUPFAM" id="SSF55073">
    <property type="entry name" value="Nucleotide cyclase"/>
    <property type="match status" value="1"/>
</dbReference>
<dbReference type="SMART" id="SM00052">
    <property type="entry name" value="EAL"/>
    <property type="match status" value="1"/>
</dbReference>
<dbReference type="InterPro" id="IPR052155">
    <property type="entry name" value="Biofilm_reg_signaling"/>
</dbReference>
<dbReference type="PROSITE" id="PS50113">
    <property type="entry name" value="PAC"/>
    <property type="match status" value="1"/>
</dbReference>
<evidence type="ECO:0000259" key="2">
    <source>
        <dbReference type="PROSITE" id="PS50112"/>
    </source>
</evidence>
<feature type="domain" description="PAS" evidence="2">
    <location>
        <begin position="323"/>
        <end position="395"/>
    </location>
</feature>
<feature type="chain" id="PRO_5046620976" evidence="1">
    <location>
        <begin position="29"/>
        <end position="1010"/>
    </location>
</feature>
<dbReference type="InterPro" id="IPR001633">
    <property type="entry name" value="EAL_dom"/>
</dbReference>
<dbReference type="Gene3D" id="3.40.190.10">
    <property type="entry name" value="Periplasmic binding protein-like II"/>
    <property type="match status" value="2"/>
</dbReference>
<dbReference type="RefSeq" id="WP_205214048.1">
    <property type="nucleotide sequence ID" value="NZ_JAFFZP010000029.1"/>
</dbReference>
<reference evidence="6 7" key="1">
    <citation type="submission" date="2021-02" db="EMBL/GenBank/DDBJ databases">
        <title>A novel species of genus Amphritea isolated from a fishpond in China.</title>
        <authorList>
            <person name="Lu H."/>
        </authorList>
    </citation>
    <scope>NUCLEOTIDE SEQUENCE [LARGE SCALE GENOMIC DNA]</scope>
    <source>
        <strain evidence="6 7">RP18W</strain>
    </source>
</reference>
<keyword evidence="7" id="KW-1185">Reference proteome</keyword>
<dbReference type="PROSITE" id="PS50883">
    <property type="entry name" value="EAL"/>
    <property type="match status" value="1"/>
</dbReference>
<dbReference type="InterPro" id="IPR000014">
    <property type="entry name" value="PAS"/>
</dbReference>
<feature type="domain" description="PAC" evidence="3">
    <location>
        <begin position="398"/>
        <end position="449"/>
    </location>
</feature>
<dbReference type="EMBL" id="JAFFZP010000029">
    <property type="protein sequence ID" value="MBN0988888.1"/>
    <property type="molecule type" value="Genomic_DNA"/>
</dbReference>
<dbReference type="InterPro" id="IPR000700">
    <property type="entry name" value="PAS-assoc_C"/>
</dbReference>
<name>A0ABS2WBE3_9GAMM</name>
<dbReference type="Pfam" id="PF08447">
    <property type="entry name" value="PAS_3"/>
    <property type="match status" value="2"/>
</dbReference>
<evidence type="ECO:0000313" key="6">
    <source>
        <dbReference type="EMBL" id="MBN0988888.1"/>
    </source>
</evidence>
<evidence type="ECO:0000259" key="5">
    <source>
        <dbReference type="PROSITE" id="PS50887"/>
    </source>
</evidence>
<dbReference type="InterPro" id="IPR001610">
    <property type="entry name" value="PAC"/>
</dbReference>
<dbReference type="CDD" id="cd01948">
    <property type="entry name" value="EAL"/>
    <property type="match status" value="1"/>
</dbReference>
<evidence type="ECO:0000259" key="3">
    <source>
        <dbReference type="PROSITE" id="PS50113"/>
    </source>
</evidence>
<dbReference type="SMART" id="SM00086">
    <property type="entry name" value="PAC"/>
    <property type="match status" value="2"/>
</dbReference>
<dbReference type="PROSITE" id="PS50112">
    <property type="entry name" value="PAS"/>
    <property type="match status" value="2"/>
</dbReference>
<dbReference type="InterPro" id="IPR001638">
    <property type="entry name" value="Solute-binding_3/MltF_N"/>
</dbReference>
<dbReference type="InterPro" id="IPR035919">
    <property type="entry name" value="EAL_sf"/>
</dbReference>
<feature type="domain" description="GGDEF" evidence="5">
    <location>
        <begin position="609"/>
        <end position="742"/>
    </location>
</feature>
<gene>
    <name evidence="6" type="ORF">JW498_16070</name>
</gene>
<feature type="domain" description="PAS" evidence="2">
    <location>
        <begin position="450"/>
        <end position="505"/>
    </location>
</feature>
<proteinExistence type="predicted"/>
<evidence type="ECO:0000313" key="7">
    <source>
        <dbReference type="Proteomes" id="UP000760472"/>
    </source>
</evidence>
<dbReference type="PANTHER" id="PTHR44757">
    <property type="entry name" value="DIGUANYLATE CYCLASE DGCP"/>
    <property type="match status" value="1"/>
</dbReference>
<dbReference type="InterPro" id="IPR000160">
    <property type="entry name" value="GGDEF_dom"/>
</dbReference>
<sequence length="1010" mass="114892">MFRIAPWLMLFISLAMSLVQSVWGSAYAAESSQQSVTPDFSWRDDNLSAAEIAWLQQHPQLKLGIDRTFAPYEWVDNNGHYTGISADYFALLEQRLGVSFVPVTDKHSWSEVLNAARNGEFDLMSCMVKTAEREVYLDFSQPYLSSTAVIISEQSKGYIGTLDKLKGKRVAIHKGHFTNELLRRDYPEITIINPATIQGALRMVAEGEAVAFVGDATAAGFVMKQEGILNLSFSGHTDYQSDFRIGVYRGNPILSGIIEKALNSITESERNQIFEHWAGLTVSQNGIAVEKILKVSGLVLLVLLFILYWNFRLYRSEEAHRKSEKRFKNLVDTTNGIVWEADYDTYTYTYISDNVTRVLGYPIDTWFKPNFWKDHIHPDDRAWAIRFCDEAVADQRDHELEYRFLTASGATVWLRDMVNVVAEDGKPRWLRGLMLDITDQKMADMLIRQSESRFRELIESLPAIAVQGYDENRRVIYWNDASETLYGYTREEALGQPLESLIIPQAMRETVIQLHHDWLEKGQEIPASELELQHKDGSLVPVFSSHVMLRSENDRQEMYCIDVNLIEQKRARAELTRMAHYDSLTHLPNRRTFTDRLLQMMKKADRDGEQVAVMMIDLDRFKEVNDTLGHDYGDLLLQGAAKRLLSCVRETDTVARLGGDEFLVILGNIDDLSVIERVAGNILRQLGEPFILKDSRSFVSASIGIALYPSDAMTLEALMKNADQAMYAAKEEGRNRFHYFTPEMEAAAQRRRRLLNELREAIDRQQFAVYYQPVIDLQNGRVVKAEALLRWNHPRGQVSPLDFIPLAEETGLIVDIGNWVFAEVVRQLTIWQARFNTELQVSVNTSPVQYQDDNCSKPNWFGHILTHNGAANLCVEITESLLMEAGSGVADKLLQFRDQGIEVALDDFGTGYSSLSYLKQFHIDYLKIDQSFVSHLTPGSQDLVLCEAIIVMAHTLGIKVIAEGVETPEQKQMLLDIGCDFGQGYLFGRPVPASEFSARWLESQVINEVE</sequence>
<dbReference type="NCBIfam" id="TIGR00229">
    <property type="entry name" value="sensory_box"/>
    <property type="match status" value="2"/>
</dbReference>
<keyword evidence="1" id="KW-0732">Signal</keyword>
<feature type="domain" description="EAL" evidence="4">
    <location>
        <begin position="751"/>
        <end position="1004"/>
    </location>
</feature>
<dbReference type="NCBIfam" id="TIGR00254">
    <property type="entry name" value="GGDEF"/>
    <property type="match status" value="1"/>
</dbReference>